<dbReference type="Pfam" id="PF00359">
    <property type="entry name" value="PTS_EIIA_2"/>
    <property type="match status" value="1"/>
</dbReference>
<dbReference type="PANTHER" id="PTHR47738">
    <property type="entry name" value="PTS SYSTEM FRUCTOSE-LIKE EIIA COMPONENT-RELATED"/>
    <property type="match status" value="1"/>
</dbReference>
<feature type="domain" description="PTS EIIA type-2" evidence="6">
    <location>
        <begin position="1"/>
        <end position="146"/>
    </location>
</feature>
<evidence type="ECO:0000259" key="6">
    <source>
        <dbReference type="PROSITE" id="PS51094"/>
    </source>
</evidence>
<dbReference type="InterPro" id="IPR004715">
    <property type="entry name" value="PTS_IIA_fruc"/>
</dbReference>
<dbReference type="Gene3D" id="3.40.930.10">
    <property type="entry name" value="Mannitol-specific EII, Chain A"/>
    <property type="match status" value="1"/>
</dbReference>
<evidence type="ECO:0000256" key="1">
    <source>
        <dbReference type="ARBA" id="ARBA00022448"/>
    </source>
</evidence>
<gene>
    <name evidence="7" type="ORF">M989_04175</name>
</gene>
<keyword evidence="3" id="KW-0762">Sugar transport</keyword>
<evidence type="ECO:0000313" key="7">
    <source>
        <dbReference type="EMBL" id="OAT46203.1"/>
    </source>
</evidence>
<evidence type="ECO:0000313" key="8">
    <source>
        <dbReference type="Proteomes" id="UP000078386"/>
    </source>
</evidence>
<evidence type="ECO:0000256" key="3">
    <source>
        <dbReference type="ARBA" id="ARBA00022597"/>
    </source>
</evidence>
<dbReference type="InterPro" id="IPR051541">
    <property type="entry name" value="PTS_SugarTrans_NitroReg"/>
</dbReference>
<keyword evidence="1" id="KW-0813">Transport</keyword>
<dbReference type="AlphaFoldDB" id="A0A1B7JE58"/>
<evidence type="ECO:0000256" key="5">
    <source>
        <dbReference type="ARBA" id="ARBA00022683"/>
    </source>
</evidence>
<dbReference type="PANTHER" id="PTHR47738:SF1">
    <property type="entry name" value="NITROGEN REGULATORY PROTEIN"/>
    <property type="match status" value="1"/>
</dbReference>
<dbReference type="PATRIC" id="fig|1354264.4.peg.4321"/>
<keyword evidence="5" id="KW-0598">Phosphotransferase system</keyword>
<evidence type="ECO:0000256" key="2">
    <source>
        <dbReference type="ARBA" id="ARBA00022553"/>
    </source>
</evidence>
<keyword evidence="2" id="KW-0597">Phosphoprotein</keyword>
<dbReference type="EMBL" id="LXEU01000085">
    <property type="protein sequence ID" value="OAT46203.1"/>
    <property type="molecule type" value="Genomic_DNA"/>
</dbReference>
<dbReference type="Proteomes" id="UP000078386">
    <property type="component" value="Unassembled WGS sequence"/>
</dbReference>
<dbReference type="GO" id="GO:0016020">
    <property type="term" value="C:membrane"/>
    <property type="evidence" value="ECO:0007669"/>
    <property type="project" value="InterPro"/>
</dbReference>
<proteinExistence type="predicted"/>
<organism evidence="7 8">
    <name type="scientific">Kluyvera georgiana ATCC 51603</name>
    <dbReference type="NCBI Taxonomy" id="1354264"/>
    <lineage>
        <taxon>Bacteria</taxon>
        <taxon>Pseudomonadati</taxon>
        <taxon>Pseudomonadota</taxon>
        <taxon>Gammaproteobacteria</taxon>
        <taxon>Enterobacterales</taxon>
        <taxon>Enterobacteriaceae</taxon>
        <taxon>Kluyvera</taxon>
    </lineage>
</organism>
<name>A0A1B7JE58_9ENTR</name>
<dbReference type="NCBIfam" id="TIGR00848">
    <property type="entry name" value="fruA"/>
    <property type="match status" value="1"/>
</dbReference>
<reference evidence="7 8" key="1">
    <citation type="submission" date="2016-04" db="EMBL/GenBank/DDBJ databases">
        <title>ATOL: Assembling a taxonomically balanced genome-scale reconstruction of the evolutionary history of the Enterobacteriaceae.</title>
        <authorList>
            <person name="Plunkett G.III."/>
            <person name="Neeno-Eckwall E.C."/>
            <person name="Glasner J.D."/>
            <person name="Perna N.T."/>
        </authorList>
    </citation>
    <scope>NUCLEOTIDE SEQUENCE [LARGE SCALE GENOMIC DNA]</scope>
    <source>
        <strain evidence="7 8">ATCC 51603</strain>
    </source>
</reference>
<keyword evidence="4 7" id="KW-0808">Transferase</keyword>
<dbReference type="GO" id="GO:0008982">
    <property type="term" value="F:protein-N(PI)-phosphohistidine-sugar phosphotransferase activity"/>
    <property type="evidence" value="ECO:0007669"/>
    <property type="project" value="InterPro"/>
</dbReference>
<dbReference type="CDD" id="cd00211">
    <property type="entry name" value="PTS_IIA_fru"/>
    <property type="match status" value="1"/>
</dbReference>
<protein>
    <submittedName>
        <fullName evidence="7">PTS IIA-like nitrogen-regulatory protein</fullName>
        <ecNumber evidence="7">2.7.1.191</ecNumber>
    </submittedName>
</protein>
<accession>A0A1B7JE58</accession>
<keyword evidence="8" id="KW-1185">Reference proteome</keyword>
<dbReference type="EC" id="2.7.1.191" evidence="7"/>
<sequence length="153" mass="17498">MLIARDNIFLNQTFADKQSIFRFLAHHAVAQGWAESAAQIEADLWEREKQYSTGFENQIAIPHAKTANVSRAGVIFIRLQQPIPWESLDGQPVQIIFGLLVPESGAQFLHLKIINSLASQIVEDEFRAYLFAANDEDELFHFMQSRIEIKEQI</sequence>
<evidence type="ECO:0000256" key="4">
    <source>
        <dbReference type="ARBA" id="ARBA00022679"/>
    </source>
</evidence>
<dbReference type="RefSeq" id="WP_064548525.1">
    <property type="nucleotide sequence ID" value="NZ_LXEU01000085.1"/>
</dbReference>
<dbReference type="SUPFAM" id="SSF55804">
    <property type="entry name" value="Phoshotransferase/anion transport protein"/>
    <property type="match status" value="1"/>
</dbReference>
<dbReference type="GO" id="GO:0009401">
    <property type="term" value="P:phosphoenolpyruvate-dependent sugar phosphotransferase system"/>
    <property type="evidence" value="ECO:0007669"/>
    <property type="project" value="UniProtKB-KW"/>
</dbReference>
<dbReference type="InterPro" id="IPR016152">
    <property type="entry name" value="PTrfase/Anion_transptr"/>
</dbReference>
<comment type="caution">
    <text evidence="7">The sequence shown here is derived from an EMBL/GenBank/DDBJ whole genome shotgun (WGS) entry which is preliminary data.</text>
</comment>
<dbReference type="GO" id="GO:0030295">
    <property type="term" value="F:protein kinase activator activity"/>
    <property type="evidence" value="ECO:0007669"/>
    <property type="project" value="TreeGrafter"/>
</dbReference>
<dbReference type="PROSITE" id="PS51094">
    <property type="entry name" value="PTS_EIIA_TYPE_2"/>
    <property type="match status" value="1"/>
</dbReference>
<dbReference type="InterPro" id="IPR002178">
    <property type="entry name" value="PTS_EIIA_type-2_dom"/>
</dbReference>